<evidence type="ECO:0000313" key="4">
    <source>
        <dbReference type="Proteomes" id="UP000236731"/>
    </source>
</evidence>
<dbReference type="InterPro" id="IPR032812">
    <property type="entry name" value="SbsA_Ig"/>
</dbReference>
<evidence type="ECO:0000259" key="2">
    <source>
        <dbReference type="Pfam" id="PF13205"/>
    </source>
</evidence>
<evidence type="ECO:0000256" key="1">
    <source>
        <dbReference type="ARBA" id="ARBA00022729"/>
    </source>
</evidence>
<sequence>MTPYSKKDKNSAERLKSSLFQKLLFLSFAIMLSLSFTQCANMQKPTGGPKDSIPPKLLQVTPANLSKNFKEKTITMTFDEYIKTVNPGKEFSISPDVETQPIYKVKKKNFIIELPDSLEANTTYTINFGKGLVDYNEGNPFINYNYVFATGDELDSLSIAGKVMNGYTKEFDLEKDKEVIAILIPTSRDTIFGKRKASYYTTVDSSGNFKFNNLREDTYRVYALKDINNDKIYNGNDEWIGFLNDSLVLNANISGLHLEYTKGKPQIFRNLEKKVEKDGAVLLTFNRPLEEPDLRIIDPQNLEANKLVKYSPTLDTAKMYLENLEFDSLKIEVAEYNEPVDTILIRRARNIKVDRTIEPKLNIGNKVDRIKHIELTSSYPIASVDKNKIQILEDSVSRRNFQLQQDSLNREMYHIRFNWKPKRNYELVLQEGAILGPFDETNKESKTQFTLNETENYGDIILTFTGLDSANNYIVELIDEKKEKIFDVRTVGPDNKLSYIKFPGGKYTLRIIEDANKNGKWDAGDVFTRRQAERIWYLDRTFTIRANWEQNETIDVKME</sequence>
<dbReference type="Pfam" id="PF13205">
    <property type="entry name" value="Big_5"/>
    <property type="match status" value="1"/>
</dbReference>
<keyword evidence="4" id="KW-1185">Reference proteome</keyword>
<dbReference type="OrthoDB" id="9809989at2"/>
<dbReference type="AlphaFoldDB" id="A0A1H5ZRT6"/>
<dbReference type="EMBL" id="FNUT01000007">
    <property type="protein sequence ID" value="SEG38902.1"/>
    <property type="molecule type" value="Genomic_DNA"/>
</dbReference>
<name>A0A1H5ZRT6_9SPHI</name>
<feature type="domain" description="SbsA Ig-like" evidence="2">
    <location>
        <begin position="51"/>
        <end position="150"/>
    </location>
</feature>
<accession>A0A1H5ZRT6</accession>
<dbReference type="Proteomes" id="UP000236731">
    <property type="component" value="Unassembled WGS sequence"/>
</dbReference>
<protein>
    <submittedName>
        <fullName evidence="3">Ig-like domain-containing protein</fullName>
    </submittedName>
</protein>
<evidence type="ECO:0000313" key="3">
    <source>
        <dbReference type="EMBL" id="SEG38902.1"/>
    </source>
</evidence>
<gene>
    <name evidence="3" type="ORF">SAMN05421877_107146</name>
</gene>
<keyword evidence="1" id="KW-0732">Signal</keyword>
<organism evidence="3 4">
    <name type="scientific">Sphingobacterium lactis</name>
    <dbReference type="NCBI Taxonomy" id="797291"/>
    <lineage>
        <taxon>Bacteria</taxon>
        <taxon>Pseudomonadati</taxon>
        <taxon>Bacteroidota</taxon>
        <taxon>Sphingobacteriia</taxon>
        <taxon>Sphingobacteriales</taxon>
        <taxon>Sphingobacteriaceae</taxon>
        <taxon>Sphingobacterium</taxon>
    </lineage>
</organism>
<reference evidence="4" key="1">
    <citation type="submission" date="2016-10" db="EMBL/GenBank/DDBJ databases">
        <authorList>
            <person name="Varghese N."/>
            <person name="Submissions S."/>
        </authorList>
    </citation>
    <scope>NUCLEOTIDE SEQUENCE [LARGE SCALE GENOMIC DNA]</scope>
    <source>
        <strain evidence="4">DSM 22361</strain>
    </source>
</reference>
<proteinExistence type="predicted"/>